<keyword evidence="3" id="KW-1185">Reference proteome</keyword>
<reference evidence="2" key="1">
    <citation type="submission" date="2016-06" db="EMBL/GenBank/DDBJ databases">
        <title>Draft Genome sequence of the fungus Inonotus baumii.</title>
        <authorList>
            <person name="Zhu H."/>
            <person name="Lin W."/>
        </authorList>
    </citation>
    <scope>NUCLEOTIDE SEQUENCE</scope>
    <source>
        <strain evidence="2">821</strain>
    </source>
</reference>
<dbReference type="Proteomes" id="UP000757232">
    <property type="component" value="Unassembled WGS sequence"/>
</dbReference>
<dbReference type="EMBL" id="LNZH02000201">
    <property type="protein sequence ID" value="OCB86494.1"/>
    <property type="molecule type" value="Genomic_DNA"/>
</dbReference>
<evidence type="ECO:0000313" key="3">
    <source>
        <dbReference type="Proteomes" id="UP000757232"/>
    </source>
</evidence>
<proteinExistence type="predicted"/>
<dbReference type="Pfam" id="PF15496">
    <property type="entry name" value="DUF4646"/>
    <property type="match status" value="1"/>
</dbReference>
<feature type="region of interest" description="Disordered" evidence="1">
    <location>
        <begin position="79"/>
        <end position="124"/>
    </location>
</feature>
<dbReference type="AlphaFoldDB" id="A0A9Q5NAK1"/>
<dbReference type="OrthoDB" id="5314275at2759"/>
<gene>
    <name evidence="2" type="ORF">A7U60_g6388</name>
</gene>
<feature type="compositionally biased region" description="Acidic residues" evidence="1">
    <location>
        <begin position="79"/>
        <end position="90"/>
    </location>
</feature>
<sequence>MILDEKELDILNEPSGRVHRVILPTTTLGPSLPDEAHGGNALKGSYGLAWRPNDSLFDGGRHIPSQYLARASVIHLPDVFDDDSDDEDGDDPRIDSGIPSHPPPGLSGHPGKDSPSRDSHSPSFEPLIVCSRTQKLEDGFSPALPSTKVQPHPFTQRDVGETVWRKFVEDLRSSACLASTYRSSLSRSQPKERSKFLQSVRNVIQSVSSSISGRQAEPAGYYDPALFIERWNQHFFHERGLEVILAKGVLRVSGDKTLLPPDCVSSGDGAESSLLRSGMLLSHGNLAGGTQLAWSQSTPSLSSTWSEVNLAQDICCHCSYPATDTDYKPQKQRRAASWSHPFRSGRSAWLRTARGKGKQQEMNVDDYFRLIVTNHV</sequence>
<name>A0A9Q5NAK1_SANBA</name>
<evidence type="ECO:0000313" key="2">
    <source>
        <dbReference type="EMBL" id="OCB86494.1"/>
    </source>
</evidence>
<feature type="compositionally biased region" description="Basic and acidic residues" evidence="1">
    <location>
        <begin position="110"/>
        <end position="120"/>
    </location>
</feature>
<dbReference type="InterPro" id="IPR028018">
    <property type="entry name" value="DUF4646"/>
</dbReference>
<accession>A0A9Q5NAK1</accession>
<organism evidence="2 3">
    <name type="scientific">Sanghuangporus baumii</name>
    <name type="common">Phellinus baumii</name>
    <dbReference type="NCBI Taxonomy" id="108892"/>
    <lineage>
        <taxon>Eukaryota</taxon>
        <taxon>Fungi</taxon>
        <taxon>Dikarya</taxon>
        <taxon>Basidiomycota</taxon>
        <taxon>Agaricomycotina</taxon>
        <taxon>Agaricomycetes</taxon>
        <taxon>Hymenochaetales</taxon>
        <taxon>Hymenochaetaceae</taxon>
        <taxon>Sanghuangporus</taxon>
    </lineage>
</organism>
<evidence type="ECO:0000256" key="1">
    <source>
        <dbReference type="SAM" id="MobiDB-lite"/>
    </source>
</evidence>
<protein>
    <submittedName>
        <fullName evidence="2">Uncharacterized protein</fullName>
    </submittedName>
</protein>
<comment type="caution">
    <text evidence="2">The sequence shown here is derived from an EMBL/GenBank/DDBJ whole genome shotgun (WGS) entry which is preliminary data.</text>
</comment>